<name>A0A139AN22_GONPJ</name>
<gene>
    <name evidence="2" type="ORF">M427DRAFT_222804</name>
</gene>
<proteinExistence type="predicted"/>
<reference evidence="2 3" key="1">
    <citation type="journal article" date="2015" name="Genome Biol. Evol.">
        <title>Phylogenomic analyses indicate that early fungi evolved digesting cell walls of algal ancestors of land plants.</title>
        <authorList>
            <person name="Chang Y."/>
            <person name="Wang S."/>
            <person name="Sekimoto S."/>
            <person name="Aerts A.L."/>
            <person name="Choi C."/>
            <person name="Clum A."/>
            <person name="LaButti K.M."/>
            <person name="Lindquist E.A."/>
            <person name="Yee Ngan C."/>
            <person name="Ohm R.A."/>
            <person name="Salamov A.A."/>
            <person name="Grigoriev I.V."/>
            <person name="Spatafora J.W."/>
            <person name="Berbee M.L."/>
        </authorList>
    </citation>
    <scope>NUCLEOTIDE SEQUENCE [LARGE SCALE GENOMIC DNA]</scope>
    <source>
        <strain evidence="2 3">JEL478</strain>
    </source>
</reference>
<feature type="compositionally biased region" description="Polar residues" evidence="1">
    <location>
        <begin position="203"/>
        <end position="216"/>
    </location>
</feature>
<dbReference type="EMBL" id="KQ965743">
    <property type="protein sequence ID" value="KXS18136.1"/>
    <property type="molecule type" value="Genomic_DNA"/>
</dbReference>
<dbReference type="AlphaFoldDB" id="A0A139AN22"/>
<feature type="compositionally biased region" description="Low complexity" evidence="1">
    <location>
        <begin position="184"/>
        <end position="197"/>
    </location>
</feature>
<keyword evidence="3" id="KW-1185">Reference proteome</keyword>
<feature type="region of interest" description="Disordered" evidence="1">
    <location>
        <begin position="184"/>
        <end position="216"/>
    </location>
</feature>
<evidence type="ECO:0000256" key="1">
    <source>
        <dbReference type="SAM" id="MobiDB-lite"/>
    </source>
</evidence>
<evidence type="ECO:0000313" key="3">
    <source>
        <dbReference type="Proteomes" id="UP000070544"/>
    </source>
</evidence>
<protein>
    <submittedName>
        <fullName evidence="2">Uncharacterized protein</fullName>
    </submittedName>
</protein>
<organism evidence="2 3">
    <name type="scientific">Gonapodya prolifera (strain JEL478)</name>
    <name type="common">Monoblepharis prolifera</name>
    <dbReference type="NCBI Taxonomy" id="1344416"/>
    <lineage>
        <taxon>Eukaryota</taxon>
        <taxon>Fungi</taxon>
        <taxon>Fungi incertae sedis</taxon>
        <taxon>Chytridiomycota</taxon>
        <taxon>Chytridiomycota incertae sedis</taxon>
        <taxon>Monoblepharidomycetes</taxon>
        <taxon>Monoblepharidales</taxon>
        <taxon>Gonapodyaceae</taxon>
        <taxon>Gonapodya</taxon>
    </lineage>
</organism>
<accession>A0A139AN22</accession>
<evidence type="ECO:0000313" key="2">
    <source>
        <dbReference type="EMBL" id="KXS18136.1"/>
    </source>
</evidence>
<sequence length="335" mass="37782">MDKKRKATKRATQEDPIWIESSDEAIGFKTISRYQTTVRLELIVRGGRVIALTDLWLSDVMDGCLHTMILPLYDAIEDSSQTHFASPRRVPVEQVVTRPIRSTLREIASRTSSASVQSLARRSKMIIQGREHREETKRWLDAKGFVATRHPVDEDTAPHLEPPFQSESTASDSLFNHPLRELPEVSGEVASSSQSGSTELQEKLSSTTDPPCNSGSDTENILGWHGSIVDGLETDLVPEAMHLERPYVVLQCRFEPGLSWVEGKQSTEDYEVVDSNQRHGNADDSANIQSDKMLSGNRLTRSLEWAKDEAIEWSKKSRLWRRSQTHHLPEVAVEQ</sequence>
<dbReference type="Proteomes" id="UP000070544">
    <property type="component" value="Unassembled WGS sequence"/>
</dbReference>